<evidence type="ECO:0000256" key="11">
    <source>
        <dbReference type="PROSITE-ProRule" id="PRU00560"/>
    </source>
</evidence>
<evidence type="ECO:0000256" key="10">
    <source>
        <dbReference type="ARBA" id="ARBA00048988"/>
    </source>
</evidence>
<evidence type="ECO:0000313" key="15">
    <source>
        <dbReference type="Proteomes" id="UP000255517"/>
    </source>
</evidence>
<evidence type="ECO:0000256" key="9">
    <source>
        <dbReference type="ARBA" id="ARBA00034808"/>
    </source>
</evidence>
<keyword evidence="5 11" id="KW-0067">ATP-binding</keyword>
<organism evidence="14 15">
    <name type="scientific">Peptoniphilus lacrimalis</name>
    <dbReference type="NCBI Taxonomy" id="33031"/>
    <lineage>
        <taxon>Bacteria</taxon>
        <taxon>Bacillati</taxon>
        <taxon>Bacillota</taxon>
        <taxon>Tissierellia</taxon>
        <taxon>Tissierellales</taxon>
        <taxon>Peptoniphilaceae</taxon>
        <taxon>Peptoniphilus</taxon>
    </lineage>
</organism>
<dbReference type="PROSITE" id="PS51217">
    <property type="entry name" value="UVRD_HELICASE_CTER"/>
    <property type="match status" value="1"/>
</dbReference>
<evidence type="ECO:0000256" key="2">
    <source>
        <dbReference type="ARBA" id="ARBA00022741"/>
    </source>
</evidence>
<dbReference type="PANTHER" id="PTHR11070">
    <property type="entry name" value="UVRD / RECB / PCRA DNA HELICASE FAMILY MEMBER"/>
    <property type="match status" value="1"/>
</dbReference>
<dbReference type="EC" id="5.6.2.4" evidence="9"/>
<name>A0A379C5M7_9FIRM</name>
<evidence type="ECO:0000256" key="8">
    <source>
        <dbReference type="ARBA" id="ARBA00034617"/>
    </source>
</evidence>
<dbReference type="InterPro" id="IPR027417">
    <property type="entry name" value="P-loop_NTPase"/>
</dbReference>
<dbReference type="Gene3D" id="3.40.50.300">
    <property type="entry name" value="P-loop containing nucleotide triphosphate hydrolases"/>
    <property type="match status" value="2"/>
</dbReference>
<dbReference type="GO" id="GO:0003677">
    <property type="term" value="F:DNA binding"/>
    <property type="evidence" value="ECO:0007669"/>
    <property type="project" value="UniProtKB-KW"/>
</dbReference>
<dbReference type="Gene3D" id="1.10.10.160">
    <property type="match status" value="1"/>
</dbReference>
<protein>
    <recommendedName>
        <fullName evidence="9">DNA 3'-5' helicase</fullName>
        <ecNumber evidence="9">5.6.2.4</ecNumber>
    </recommendedName>
</protein>
<dbReference type="GO" id="GO:0016887">
    <property type="term" value="F:ATP hydrolysis activity"/>
    <property type="evidence" value="ECO:0007669"/>
    <property type="project" value="RHEA"/>
</dbReference>
<keyword evidence="6" id="KW-0238">DNA-binding</keyword>
<reference evidence="14 15" key="1">
    <citation type="submission" date="2018-06" db="EMBL/GenBank/DDBJ databases">
        <authorList>
            <consortium name="Pathogen Informatics"/>
            <person name="Doyle S."/>
        </authorList>
    </citation>
    <scope>NUCLEOTIDE SEQUENCE [LARGE SCALE GENOMIC DNA]</scope>
    <source>
        <strain evidence="14 15">NCTC13149</strain>
    </source>
</reference>
<dbReference type="PROSITE" id="PS51198">
    <property type="entry name" value="UVRD_HELICASE_ATP_BIND"/>
    <property type="match status" value="1"/>
</dbReference>
<dbReference type="STRING" id="1122949.GCA_000378725_01105"/>
<dbReference type="GO" id="GO:0005829">
    <property type="term" value="C:cytosol"/>
    <property type="evidence" value="ECO:0007669"/>
    <property type="project" value="TreeGrafter"/>
</dbReference>
<evidence type="ECO:0000256" key="5">
    <source>
        <dbReference type="ARBA" id="ARBA00022840"/>
    </source>
</evidence>
<evidence type="ECO:0000259" key="13">
    <source>
        <dbReference type="PROSITE" id="PS51217"/>
    </source>
</evidence>
<evidence type="ECO:0000256" key="3">
    <source>
        <dbReference type="ARBA" id="ARBA00022801"/>
    </source>
</evidence>
<dbReference type="InterPro" id="IPR014016">
    <property type="entry name" value="UvrD-like_ATP-bd"/>
</dbReference>
<evidence type="ECO:0000259" key="12">
    <source>
        <dbReference type="PROSITE" id="PS51198"/>
    </source>
</evidence>
<evidence type="ECO:0000313" key="14">
    <source>
        <dbReference type="EMBL" id="SUB57524.1"/>
    </source>
</evidence>
<dbReference type="EMBL" id="UGSZ01000001">
    <property type="protein sequence ID" value="SUB57524.1"/>
    <property type="molecule type" value="Genomic_DNA"/>
</dbReference>
<dbReference type="Pfam" id="PF13361">
    <property type="entry name" value="UvrD_C"/>
    <property type="match status" value="1"/>
</dbReference>
<comment type="similarity">
    <text evidence="1">Belongs to the helicase family. UvrD subfamily.</text>
</comment>
<evidence type="ECO:0000256" key="6">
    <source>
        <dbReference type="ARBA" id="ARBA00023125"/>
    </source>
</evidence>
<feature type="binding site" evidence="11">
    <location>
        <begin position="22"/>
        <end position="29"/>
    </location>
    <ligand>
        <name>ATP</name>
        <dbReference type="ChEBI" id="CHEBI:30616"/>
    </ligand>
</feature>
<dbReference type="GO" id="GO:0043138">
    <property type="term" value="F:3'-5' DNA helicase activity"/>
    <property type="evidence" value="ECO:0007669"/>
    <property type="project" value="UniProtKB-EC"/>
</dbReference>
<comment type="catalytic activity">
    <reaction evidence="10">
        <text>ATP + H2O = ADP + phosphate + H(+)</text>
        <dbReference type="Rhea" id="RHEA:13065"/>
        <dbReference type="ChEBI" id="CHEBI:15377"/>
        <dbReference type="ChEBI" id="CHEBI:15378"/>
        <dbReference type="ChEBI" id="CHEBI:30616"/>
        <dbReference type="ChEBI" id="CHEBI:43474"/>
        <dbReference type="ChEBI" id="CHEBI:456216"/>
        <dbReference type="EC" id="5.6.2.4"/>
    </reaction>
</comment>
<dbReference type="InterPro" id="IPR014017">
    <property type="entry name" value="DNA_helicase_UvrD-like_C"/>
</dbReference>
<dbReference type="InterPro" id="IPR013986">
    <property type="entry name" value="DExx_box_DNA_helicase_dom_sf"/>
</dbReference>
<keyword evidence="2 11" id="KW-0547">Nucleotide-binding</keyword>
<dbReference type="GO" id="GO:0005524">
    <property type="term" value="F:ATP binding"/>
    <property type="evidence" value="ECO:0007669"/>
    <property type="project" value="UniProtKB-UniRule"/>
</dbReference>
<dbReference type="AlphaFoldDB" id="A0A379C5M7"/>
<dbReference type="CDD" id="cd18807">
    <property type="entry name" value="SF1_C_UvrD"/>
    <property type="match status" value="1"/>
</dbReference>
<dbReference type="InterPro" id="IPR000212">
    <property type="entry name" value="DNA_helicase_UvrD/REP"/>
</dbReference>
<feature type="domain" description="UvrD-like helicase ATP-binding" evidence="12">
    <location>
        <begin position="1"/>
        <end position="277"/>
    </location>
</feature>
<dbReference type="GO" id="GO:0033202">
    <property type="term" value="C:DNA helicase complex"/>
    <property type="evidence" value="ECO:0007669"/>
    <property type="project" value="TreeGrafter"/>
</dbReference>
<keyword evidence="4 11" id="KW-0347">Helicase</keyword>
<dbReference type="GO" id="GO:0000725">
    <property type="term" value="P:recombinational repair"/>
    <property type="evidence" value="ECO:0007669"/>
    <property type="project" value="TreeGrafter"/>
</dbReference>
<dbReference type="CDD" id="cd17932">
    <property type="entry name" value="DEXQc_UvrD"/>
    <property type="match status" value="1"/>
</dbReference>
<dbReference type="RefSeq" id="WP_019034857.1">
    <property type="nucleotide sequence ID" value="NZ_UGSZ01000001.1"/>
</dbReference>
<dbReference type="OrthoDB" id="9810135at2"/>
<dbReference type="Proteomes" id="UP000255517">
    <property type="component" value="Unassembled WGS sequence"/>
</dbReference>
<sequence>MELTEKQKLVTLHRDGPALVLAVPGAGKTTILLHRTLNLIKTGVDAKRILTITFSKAATNEMSKRFSKISSNLNTNFLTIHAFSYKILLDYARVRGKNYKLIEEKKSLKNQVLKNIYISINNTYPTEDLLDMTSNEISLCKNLLLNPSSFENNFNCQTANFQKIFLSYENYKKENHYIDFDDMLTLTYKILKDDAYFKNKYRSYFDFIQLDEGQDTSYVQFLILKLLAKPKDNIFIVADDDQSIYGFRGAKPDELLKLNETYEDLKIYYMEENFRSSKNIVNISNLFIGQNQNRFKKAICTNNDWKNPVELIKLKNSLDQYEFIRDKLPKLQGSCAILYRNNLSAIGLVEFLVRNNIDFNIKDNKNKFFSHFIVRDIIDIINFSNDLSNLALYQKFYYKLEGYISKRHIAYLKNKVTDNIFKELMAYPNLPPYYLKNISKLASDFKILKNMKLSKALSFILYEMGYNKYLEENAKRLGENMNSISEYLFYISLIGENAKDIDEFIGRLKHLQFLLRKPNDSNINLFLSTIHSSKGLEFTNVFMIDLIDGNIPSKSAIDILPDDTLGLEEERRLFYVAMTRTKENLFLIYPYYRNNIKNEMSRFLIELEGCRDK</sequence>
<evidence type="ECO:0000256" key="1">
    <source>
        <dbReference type="ARBA" id="ARBA00009922"/>
    </source>
</evidence>
<dbReference type="SUPFAM" id="SSF52540">
    <property type="entry name" value="P-loop containing nucleoside triphosphate hydrolases"/>
    <property type="match status" value="1"/>
</dbReference>
<dbReference type="Pfam" id="PF00580">
    <property type="entry name" value="UvrD-helicase"/>
    <property type="match status" value="1"/>
</dbReference>
<proteinExistence type="inferred from homology"/>
<gene>
    <name evidence="14" type="primary">yjcD_2</name>
    <name evidence="14" type="ORF">NCTC13149_01367</name>
</gene>
<dbReference type="Gene3D" id="1.10.486.10">
    <property type="entry name" value="PCRA, domain 4"/>
    <property type="match status" value="1"/>
</dbReference>
<comment type="catalytic activity">
    <reaction evidence="8">
        <text>Couples ATP hydrolysis with the unwinding of duplex DNA by translocating in the 3'-5' direction.</text>
        <dbReference type="EC" id="5.6.2.4"/>
    </reaction>
</comment>
<dbReference type="PANTHER" id="PTHR11070:SF2">
    <property type="entry name" value="ATP-DEPENDENT DNA HELICASE SRS2"/>
    <property type="match status" value="1"/>
</dbReference>
<evidence type="ECO:0000256" key="7">
    <source>
        <dbReference type="ARBA" id="ARBA00023235"/>
    </source>
</evidence>
<keyword evidence="7" id="KW-0413">Isomerase</keyword>
<evidence type="ECO:0000256" key="4">
    <source>
        <dbReference type="ARBA" id="ARBA00022806"/>
    </source>
</evidence>
<feature type="domain" description="UvrD-like helicase C-terminal" evidence="13">
    <location>
        <begin position="278"/>
        <end position="535"/>
    </location>
</feature>
<accession>A0A379C5M7</accession>
<keyword evidence="3 11" id="KW-0378">Hydrolase</keyword>